<feature type="compositionally biased region" description="Pro residues" evidence="7">
    <location>
        <begin position="1543"/>
        <end position="1556"/>
    </location>
</feature>
<dbReference type="PROSITE" id="PS50110">
    <property type="entry name" value="RESPONSE_REGULATORY"/>
    <property type="match status" value="1"/>
</dbReference>
<evidence type="ECO:0000259" key="10">
    <source>
        <dbReference type="PROSITE" id="PS50112"/>
    </source>
</evidence>
<dbReference type="Pfam" id="PF00072">
    <property type="entry name" value="Response_reg"/>
    <property type="match status" value="1"/>
</dbReference>
<dbReference type="SMART" id="SM00388">
    <property type="entry name" value="HisKA"/>
    <property type="match status" value="1"/>
</dbReference>
<evidence type="ECO:0000256" key="1">
    <source>
        <dbReference type="ARBA" id="ARBA00000085"/>
    </source>
</evidence>
<evidence type="ECO:0000259" key="9">
    <source>
        <dbReference type="PROSITE" id="PS50110"/>
    </source>
</evidence>
<feature type="compositionally biased region" description="Pro residues" evidence="7">
    <location>
        <begin position="186"/>
        <end position="201"/>
    </location>
</feature>
<dbReference type="Pfam" id="PF00512">
    <property type="entry name" value="HisKA"/>
    <property type="match status" value="1"/>
</dbReference>
<dbReference type="Pfam" id="PF13188">
    <property type="entry name" value="PAS_8"/>
    <property type="match status" value="1"/>
</dbReference>
<dbReference type="InterPro" id="IPR004358">
    <property type="entry name" value="Sig_transdc_His_kin-like_C"/>
</dbReference>
<dbReference type="GO" id="GO:0005886">
    <property type="term" value="C:plasma membrane"/>
    <property type="evidence" value="ECO:0007669"/>
    <property type="project" value="TreeGrafter"/>
</dbReference>
<keyword evidence="5" id="KW-0418">Kinase</keyword>
<dbReference type="PRINTS" id="PR00344">
    <property type="entry name" value="BCTRLSENSOR"/>
</dbReference>
<feature type="compositionally biased region" description="Low complexity" evidence="7">
    <location>
        <begin position="169"/>
        <end position="178"/>
    </location>
</feature>
<dbReference type="CDD" id="cd00130">
    <property type="entry name" value="PAS"/>
    <property type="match status" value="1"/>
</dbReference>
<dbReference type="InterPro" id="IPR011006">
    <property type="entry name" value="CheY-like_superfamily"/>
</dbReference>
<feature type="region of interest" description="Disordered" evidence="7">
    <location>
        <begin position="753"/>
        <end position="816"/>
    </location>
</feature>
<dbReference type="CDD" id="cd17546">
    <property type="entry name" value="REC_hyHK_CKI1_RcsC-like"/>
    <property type="match status" value="1"/>
</dbReference>
<dbReference type="InterPro" id="IPR035965">
    <property type="entry name" value="PAS-like_dom_sf"/>
</dbReference>
<feature type="region of interest" description="Disordered" evidence="7">
    <location>
        <begin position="338"/>
        <end position="467"/>
    </location>
</feature>
<dbReference type="PROSITE" id="PS50113">
    <property type="entry name" value="PAC"/>
    <property type="match status" value="2"/>
</dbReference>
<feature type="region of interest" description="Disordered" evidence="7">
    <location>
        <begin position="1"/>
        <end position="101"/>
    </location>
</feature>
<feature type="compositionally biased region" description="Low complexity" evidence="7">
    <location>
        <begin position="1632"/>
        <end position="1664"/>
    </location>
</feature>
<dbReference type="SUPFAM" id="SSF47384">
    <property type="entry name" value="Homodimeric domain of signal transducing histidine kinase"/>
    <property type="match status" value="1"/>
</dbReference>
<dbReference type="InterPro" id="IPR036890">
    <property type="entry name" value="HATPase_C_sf"/>
</dbReference>
<feature type="compositionally biased region" description="Polar residues" evidence="7">
    <location>
        <begin position="428"/>
        <end position="459"/>
    </location>
</feature>
<dbReference type="PROSITE" id="PS50109">
    <property type="entry name" value="HIS_KIN"/>
    <property type="match status" value="1"/>
</dbReference>
<organism evidence="12 13">
    <name type="scientific">Verruconis gallopava</name>
    <dbReference type="NCBI Taxonomy" id="253628"/>
    <lineage>
        <taxon>Eukaryota</taxon>
        <taxon>Fungi</taxon>
        <taxon>Dikarya</taxon>
        <taxon>Ascomycota</taxon>
        <taxon>Pezizomycotina</taxon>
        <taxon>Dothideomycetes</taxon>
        <taxon>Pleosporomycetidae</taxon>
        <taxon>Venturiales</taxon>
        <taxon>Sympoventuriaceae</taxon>
        <taxon>Verruconis</taxon>
    </lineage>
</organism>
<dbReference type="InParanoid" id="A0A0D2AV73"/>
<dbReference type="RefSeq" id="XP_016212883.1">
    <property type="nucleotide sequence ID" value="XM_016359204.1"/>
</dbReference>
<dbReference type="InterPro" id="IPR003661">
    <property type="entry name" value="HisK_dim/P_dom"/>
</dbReference>
<reference evidence="12 13" key="1">
    <citation type="submission" date="2015-01" db="EMBL/GenBank/DDBJ databases">
        <title>The Genome Sequence of Ochroconis gallopava CBS43764.</title>
        <authorList>
            <consortium name="The Broad Institute Genomics Platform"/>
            <person name="Cuomo C."/>
            <person name="de Hoog S."/>
            <person name="Gorbushina A."/>
            <person name="Stielow B."/>
            <person name="Teixiera M."/>
            <person name="Abouelleil A."/>
            <person name="Chapman S.B."/>
            <person name="Priest M."/>
            <person name="Young S.K."/>
            <person name="Wortman J."/>
            <person name="Nusbaum C."/>
            <person name="Birren B."/>
        </authorList>
    </citation>
    <scope>NUCLEOTIDE SEQUENCE [LARGE SCALE GENOMIC DNA]</scope>
    <source>
        <strain evidence="12 13">CBS 43764</strain>
    </source>
</reference>
<dbReference type="EMBL" id="KN847546">
    <property type="protein sequence ID" value="KIW03014.1"/>
    <property type="molecule type" value="Genomic_DNA"/>
</dbReference>
<evidence type="ECO:0000256" key="5">
    <source>
        <dbReference type="ARBA" id="ARBA00022777"/>
    </source>
</evidence>
<dbReference type="SMART" id="SM00086">
    <property type="entry name" value="PAC"/>
    <property type="match status" value="2"/>
</dbReference>
<feature type="region of interest" description="Disordered" evidence="7">
    <location>
        <begin position="166"/>
        <end position="201"/>
    </location>
</feature>
<dbReference type="GO" id="GO:0000155">
    <property type="term" value="F:phosphorelay sensor kinase activity"/>
    <property type="evidence" value="ECO:0007669"/>
    <property type="project" value="InterPro"/>
</dbReference>
<feature type="region of interest" description="Disordered" evidence="7">
    <location>
        <begin position="1163"/>
        <end position="1193"/>
    </location>
</feature>
<dbReference type="InterPro" id="IPR003594">
    <property type="entry name" value="HATPase_dom"/>
</dbReference>
<dbReference type="OrthoDB" id="303614at2759"/>
<dbReference type="InterPro" id="IPR000014">
    <property type="entry name" value="PAS"/>
</dbReference>
<protein>
    <recommendedName>
        <fullName evidence="2">histidine kinase</fullName>
        <ecNumber evidence="2">2.7.13.3</ecNumber>
    </recommendedName>
</protein>
<dbReference type="PROSITE" id="PS50112">
    <property type="entry name" value="PAS"/>
    <property type="match status" value="1"/>
</dbReference>
<dbReference type="FunFam" id="3.30.565.10:FF:000010">
    <property type="entry name" value="Sensor histidine kinase RcsC"/>
    <property type="match status" value="1"/>
</dbReference>
<feature type="compositionally biased region" description="Basic and acidic residues" evidence="7">
    <location>
        <begin position="837"/>
        <end position="856"/>
    </location>
</feature>
<evidence type="ECO:0000256" key="7">
    <source>
        <dbReference type="SAM" id="MobiDB-lite"/>
    </source>
</evidence>
<feature type="compositionally biased region" description="Low complexity" evidence="7">
    <location>
        <begin position="1581"/>
        <end position="1607"/>
    </location>
</feature>
<feature type="compositionally biased region" description="Polar residues" evidence="7">
    <location>
        <begin position="887"/>
        <end position="896"/>
    </location>
</feature>
<dbReference type="Gene3D" id="3.30.565.10">
    <property type="entry name" value="Histidine kinase-like ATPase, C-terminal domain"/>
    <property type="match status" value="1"/>
</dbReference>
<dbReference type="STRING" id="253628.A0A0D2AV73"/>
<dbReference type="FunFam" id="3.40.50.2300:FF:000158">
    <property type="entry name" value="Sensor histidine kinase/response regulator"/>
    <property type="match status" value="1"/>
</dbReference>
<feature type="compositionally biased region" description="Polar residues" evidence="7">
    <location>
        <begin position="1179"/>
        <end position="1193"/>
    </location>
</feature>
<dbReference type="SUPFAM" id="SSF52172">
    <property type="entry name" value="CheY-like"/>
    <property type="match status" value="1"/>
</dbReference>
<gene>
    <name evidence="12" type="ORF">PV09_05672</name>
</gene>
<evidence type="ECO:0000259" key="11">
    <source>
        <dbReference type="PROSITE" id="PS50113"/>
    </source>
</evidence>
<feature type="domain" description="PAC" evidence="11">
    <location>
        <begin position="1023"/>
        <end position="1075"/>
    </location>
</feature>
<dbReference type="CDD" id="cd00082">
    <property type="entry name" value="HisKA"/>
    <property type="match status" value="1"/>
</dbReference>
<dbReference type="Proteomes" id="UP000053259">
    <property type="component" value="Unassembled WGS sequence"/>
</dbReference>
<feature type="compositionally biased region" description="Basic and acidic residues" evidence="7">
    <location>
        <begin position="1622"/>
        <end position="1631"/>
    </location>
</feature>
<dbReference type="SMART" id="SM00448">
    <property type="entry name" value="REC"/>
    <property type="match status" value="1"/>
</dbReference>
<dbReference type="VEuPathDB" id="FungiDB:PV09_05672"/>
<dbReference type="Gene3D" id="1.10.287.130">
    <property type="match status" value="1"/>
</dbReference>
<feature type="region of interest" description="Disordered" evidence="7">
    <location>
        <begin position="1521"/>
        <end position="1664"/>
    </location>
</feature>
<keyword evidence="4" id="KW-0808">Transferase</keyword>
<sequence>MTGSVPFRPQRNATSPARIDISSLPADSERRSPRHSPAVTGERTPTSSKPIPPADSGSATPKHDSEVSETSGSADASMDEEEEAQQRTSRKEGQFASNVDMERLRKLREAVNEKMRQQAMMGMPVRTAAGSIVTRRFSPIKEETSTTPTISPSLEAAFSSSPLIAGVPTASTESTESAKTIRGSVPPTPSNPPLRTPSYPFPYVPGTPRAWNSSFHRPFTTLSPTVSSMNIHDLTPGDRTLSEVSTPAASAFTFLPSAASPRQETGGDQYPAPNLYDLSIELNLEPGLHAWWQAVARVLNREYAAVRASLSVPADAGELENVPWGQIASYNEFGPPSVKPNVKAQEKKNSASSESSTKSSTPVTQRLSKDQNNKSSATQQPSPVPVRPPIVSRHSYAGFEKDRTELSTPTASAAPIERPRALLRTKSLAPQLSSHTESLTRPSFAPSSQETPGQSSTMSELDFSSVDTDTRPGPYVAVLPMLQGLSHEDHALINSTYVNRIITRGKVVALTREYSSSAAVSSVIQPPPMPSGKVHNNGTAMPDTLHGSMKFPYDHFSKETHLVPYEEFEQFPTSPWAQSPAPSPAIQADPEENPFFASQNVDESSFDPKGMTPDYSITRQVEAIGIDNASTVIHVPLVHPTLSQQLPASRRACKKSKDGFVDDSSMAKKAPIAILSFLSPVVPYPQHLLQSIKLLSLHLATSFGMAQQYTNAQRQASSLIHRRLHSGLKVGFAPFAADREGLEHLINAEFDHPSTSSVTGSITSPSDYSGRSRTSPGGSILGTPGWDASSLLHGRRSAGNTPGQSAEMSDSYFDSRQKSPVIRNMSSGGLNQMLQDDIRSSSRKSNAAEDRNSRKSSDHRRRTMSQDEKSLVTPQSRGVVGHKRQPSKNSAQQASESVDRRPHSYLHSYGADFATSFQILPSTATPTGTGPGPSVSSSQERSLQDMLPPSERLLRTIIDALPVQIFTAAPITGELTWVNSKFVAYRGKEPNDIIHDPWQAIHPSDRSHYMEQWQQSLSTGQHFSHKVRLQRFDNVYRWFFVRATPLKDKKQNIVHWTGTYMDIHDQHVAEQNAARQTETAASEAKYRALANSSPQIVFAATRTRGVTFCNSQWLTYSGQTEAQARALGFMDLVHPDDLVKCRLPVFNEDGTVAEVPTTVPFEVHRSDTGLTSSDDSSDAKTVTSPSATPTSQLGQARLSKLATTGILKVSKDSDGRPSYSTEVRLRNKDGEFRWHLVRVLQAQPVRKDDDGEEEEEEEEETWYGTCTDINDHKLLEQTLKEAMDAKTRFLSNMSHEIRTPLNGITGMVNFLIDSQLSQEQLEHVHIIRNSTEGLRDLINDILDLSKVEAGMINLQMEWFHVRSLIEEVNDLTSSMAIGKGLELNYLIEENVPSSVKGDRFRIRQVLLNVVGNAIKFTQQGEVLVKCELATDHQAELTHEEVMLRFFVMDTGSGFTEAEAEFLFKRFSQIDSSSTKVHGGTGLGLAISKQLVQLHGGDMGAQSVPGKGATFFFYAKFRLPSEEDHPPTPTGTPGLISTLGTPGFAPPGRPIALPPHWSPQLARMDSDSSAVSAQSPLRHESTTSSGSSDPSIMTSRTSMVSTRSSVSSLASVQSPPMVLEMPPRPKPERSTSSEESSSPDSNNSVVSASTVRARSSSSVSPGNKSPVPPLLFSILVICPLKFSRQAIVRHIETTIPQNSPHHITAPENLEECKQLLGLSVGCDSVIFTHVVLISHETNDLYVIANQILKSSSYSATNLIIITDFTQRKEVEEQLGGFDHKQLVDTGRVRWISKPLKPSKFAVIFDPQKLREFSADRTQDSAQAVVMNQKQIFDEMKRRLGNRGIRVLLVEDNKTNQMVLQKFLKKVEITVETVLDGVECTDAVLTHDHGYYSIILCDLHMPNKDGYQTCREIRKWERKNGLKHLPIIALSANVLGDVYQKCAEAGFNSYVTKPVDFKELSIVMLKYLDPEDPTKPIEFMRRSRK</sequence>
<feature type="region of interest" description="Disordered" evidence="7">
    <location>
        <begin position="921"/>
        <end position="944"/>
    </location>
</feature>
<dbReference type="GO" id="GO:0009927">
    <property type="term" value="F:histidine phosphotransfer kinase activity"/>
    <property type="evidence" value="ECO:0007669"/>
    <property type="project" value="TreeGrafter"/>
</dbReference>
<dbReference type="Pfam" id="PF02518">
    <property type="entry name" value="HATPase_c"/>
    <property type="match status" value="1"/>
</dbReference>
<dbReference type="Gene3D" id="3.40.50.2300">
    <property type="match status" value="1"/>
</dbReference>
<dbReference type="NCBIfam" id="TIGR00229">
    <property type="entry name" value="sensory_box"/>
    <property type="match status" value="1"/>
</dbReference>
<evidence type="ECO:0000256" key="2">
    <source>
        <dbReference type="ARBA" id="ARBA00012438"/>
    </source>
</evidence>
<evidence type="ECO:0000313" key="13">
    <source>
        <dbReference type="Proteomes" id="UP000053259"/>
    </source>
</evidence>
<keyword evidence="3 6" id="KW-0597">Phosphoprotein</keyword>
<feature type="compositionally biased region" description="Polar residues" evidence="7">
    <location>
        <begin position="753"/>
        <end position="777"/>
    </location>
</feature>
<feature type="domain" description="PAC" evidence="11">
    <location>
        <begin position="1219"/>
        <end position="1281"/>
    </location>
</feature>
<feature type="domain" description="Response regulatory" evidence="9">
    <location>
        <begin position="1844"/>
        <end position="1966"/>
    </location>
</feature>
<dbReference type="Pfam" id="PF08447">
    <property type="entry name" value="PAS_3"/>
    <property type="match status" value="1"/>
</dbReference>
<dbReference type="SUPFAM" id="SSF55785">
    <property type="entry name" value="PYP-like sensor domain (PAS domain)"/>
    <property type="match status" value="2"/>
</dbReference>
<evidence type="ECO:0000259" key="8">
    <source>
        <dbReference type="PROSITE" id="PS50109"/>
    </source>
</evidence>
<dbReference type="InterPro" id="IPR000700">
    <property type="entry name" value="PAS-assoc_C"/>
</dbReference>
<dbReference type="HOGENOM" id="CLU_000263_0_0_1"/>
<evidence type="ECO:0000256" key="3">
    <source>
        <dbReference type="ARBA" id="ARBA00022553"/>
    </source>
</evidence>
<feature type="domain" description="PAS" evidence="10">
    <location>
        <begin position="950"/>
        <end position="1020"/>
    </location>
</feature>
<keyword evidence="13" id="KW-1185">Reference proteome</keyword>
<feature type="compositionally biased region" description="Low complexity" evidence="7">
    <location>
        <begin position="921"/>
        <end position="938"/>
    </location>
</feature>
<dbReference type="EC" id="2.7.13.3" evidence="2"/>
<dbReference type="InterPro" id="IPR001789">
    <property type="entry name" value="Sig_transdc_resp-reg_receiver"/>
</dbReference>
<feature type="compositionally biased region" description="Low complexity" evidence="7">
    <location>
        <begin position="350"/>
        <end position="361"/>
    </location>
</feature>
<dbReference type="Gene3D" id="3.30.450.20">
    <property type="entry name" value="PAS domain"/>
    <property type="match status" value="3"/>
</dbReference>
<dbReference type="GeneID" id="27313645"/>
<dbReference type="CDD" id="cd16922">
    <property type="entry name" value="HATPase_EvgS-ArcB-TorS-like"/>
    <property type="match status" value="1"/>
</dbReference>
<evidence type="ECO:0000313" key="12">
    <source>
        <dbReference type="EMBL" id="KIW03014.1"/>
    </source>
</evidence>
<feature type="region of interest" description="Disordered" evidence="7">
    <location>
        <begin position="837"/>
        <end position="901"/>
    </location>
</feature>
<accession>A0A0D2AV73</accession>
<feature type="compositionally biased region" description="Polar residues" evidence="7">
    <location>
        <begin position="798"/>
        <end position="814"/>
    </location>
</feature>
<comment type="catalytic activity">
    <reaction evidence="1">
        <text>ATP + protein L-histidine = ADP + protein N-phospho-L-histidine.</text>
        <dbReference type="EC" id="2.7.13.3"/>
    </reaction>
</comment>
<dbReference type="InterPro" id="IPR005467">
    <property type="entry name" value="His_kinase_dom"/>
</dbReference>
<dbReference type="PANTHER" id="PTHR43047:SF74">
    <property type="entry name" value="HISTIDINE KINASE-RELATED"/>
    <property type="match status" value="1"/>
</dbReference>
<dbReference type="SUPFAM" id="SSF55874">
    <property type="entry name" value="ATPase domain of HSP90 chaperone/DNA topoisomerase II/histidine kinase"/>
    <property type="match status" value="1"/>
</dbReference>
<dbReference type="InterPro" id="IPR001610">
    <property type="entry name" value="PAC"/>
</dbReference>
<proteinExistence type="predicted"/>
<feature type="modified residue" description="4-aspartylphosphate" evidence="6">
    <location>
        <position position="1896"/>
    </location>
</feature>
<dbReference type="SMART" id="SM00387">
    <property type="entry name" value="HATPase_c"/>
    <property type="match status" value="1"/>
</dbReference>
<dbReference type="PANTHER" id="PTHR43047">
    <property type="entry name" value="TWO-COMPONENT HISTIDINE PROTEIN KINASE"/>
    <property type="match status" value="1"/>
</dbReference>
<name>A0A0D2AV73_9PEZI</name>
<dbReference type="SMART" id="SM00091">
    <property type="entry name" value="PAS"/>
    <property type="match status" value="2"/>
</dbReference>
<dbReference type="InterPro" id="IPR036097">
    <property type="entry name" value="HisK_dim/P_sf"/>
</dbReference>
<feature type="domain" description="Histidine kinase" evidence="8">
    <location>
        <begin position="1292"/>
        <end position="1518"/>
    </location>
</feature>
<evidence type="ECO:0000256" key="4">
    <source>
        <dbReference type="ARBA" id="ARBA00022679"/>
    </source>
</evidence>
<evidence type="ECO:0000256" key="6">
    <source>
        <dbReference type="PROSITE-ProRule" id="PRU00169"/>
    </source>
</evidence>
<dbReference type="InterPro" id="IPR013655">
    <property type="entry name" value="PAS_fold_3"/>
</dbReference>